<dbReference type="InterPro" id="IPR029510">
    <property type="entry name" value="Ald_DH_CS_GLU"/>
</dbReference>
<feature type="domain" description="Aldehyde dehydrogenase" evidence="5">
    <location>
        <begin position="533"/>
        <end position="746"/>
    </location>
</feature>
<evidence type="ECO:0000256" key="3">
    <source>
        <dbReference type="PROSITE-ProRule" id="PRU10007"/>
    </source>
</evidence>
<dbReference type="CDD" id="cd07111">
    <property type="entry name" value="ALDH_F16"/>
    <property type="match status" value="1"/>
</dbReference>
<organism evidence="6 7">
    <name type="scientific">Marinicella sediminis</name>
    <dbReference type="NCBI Taxonomy" id="1792834"/>
    <lineage>
        <taxon>Bacteria</taxon>
        <taxon>Pseudomonadati</taxon>
        <taxon>Pseudomonadota</taxon>
        <taxon>Gammaproteobacteria</taxon>
        <taxon>Lysobacterales</taxon>
        <taxon>Marinicellaceae</taxon>
        <taxon>Marinicella</taxon>
    </lineage>
</organism>
<accession>A0ABV7J986</accession>
<feature type="domain" description="Aldehyde dehydrogenase" evidence="5">
    <location>
        <begin position="41"/>
        <end position="485"/>
    </location>
</feature>
<dbReference type="InterPro" id="IPR011408">
    <property type="entry name" value="Aldehyde_DH"/>
</dbReference>
<dbReference type="InterPro" id="IPR016162">
    <property type="entry name" value="Ald_DH_N"/>
</dbReference>
<dbReference type="PROSITE" id="PS00687">
    <property type="entry name" value="ALDEHYDE_DEHYDR_GLU"/>
    <property type="match status" value="1"/>
</dbReference>
<dbReference type="PIRSF" id="PIRSF036490">
    <property type="entry name" value="Aldedh_dupl"/>
    <property type="match status" value="1"/>
</dbReference>
<dbReference type="InterPro" id="IPR016161">
    <property type="entry name" value="Ald_DH/histidinol_DH"/>
</dbReference>
<evidence type="ECO:0000259" key="5">
    <source>
        <dbReference type="Pfam" id="PF00171"/>
    </source>
</evidence>
<dbReference type="Gene3D" id="3.40.309.10">
    <property type="entry name" value="Aldehyde Dehydrogenase, Chain A, domain 2"/>
    <property type="match status" value="1"/>
</dbReference>
<dbReference type="InterPro" id="IPR016163">
    <property type="entry name" value="Ald_DH_C"/>
</dbReference>
<evidence type="ECO:0000313" key="6">
    <source>
        <dbReference type="EMBL" id="MFC3194686.1"/>
    </source>
</evidence>
<dbReference type="EMBL" id="JBHRTS010000005">
    <property type="protein sequence ID" value="MFC3194686.1"/>
    <property type="molecule type" value="Genomic_DNA"/>
</dbReference>
<evidence type="ECO:0000256" key="2">
    <source>
        <dbReference type="PIRNR" id="PIRNR036490"/>
    </source>
</evidence>
<evidence type="ECO:0000256" key="4">
    <source>
        <dbReference type="RuleBase" id="RU003345"/>
    </source>
</evidence>
<keyword evidence="7" id="KW-1185">Reference proteome</keyword>
<gene>
    <name evidence="6" type="ORF">ACFODZ_10595</name>
</gene>
<comment type="caution">
    <text evidence="6">The sequence shown here is derived from an EMBL/GenBank/DDBJ whole genome shotgun (WGS) entry which is preliminary data.</text>
</comment>
<dbReference type="SUPFAM" id="SSF53720">
    <property type="entry name" value="ALDH-like"/>
    <property type="match status" value="2"/>
</dbReference>
<dbReference type="Gene3D" id="3.40.605.10">
    <property type="entry name" value="Aldehyde Dehydrogenase, Chain A, domain 1"/>
    <property type="match status" value="2"/>
</dbReference>
<evidence type="ECO:0000256" key="1">
    <source>
        <dbReference type="ARBA" id="ARBA00023002"/>
    </source>
</evidence>
<dbReference type="PANTHER" id="PTHR11699">
    <property type="entry name" value="ALDEHYDE DEHYDROGENASE-RELATED"/>
    <property type="match status" value="1"/>
</dbReference>
<proteinExistence type="inferred from homology"/>
<name>A0ABV7J986_9GAMM</name>
<comment type="similarity">
    <text evidence="2 4">Belongs to the aldehyde dehydrogenase family.</text>
</comment>
<dbReference type="Proteomes" id="UP001595533">
    <property type="component" value="Unassembled WGS sequence"/>
</dbReference>
<sequence>MNIKDIFHTMDYGKAPESAELALEWLASHNNTFGHHINGSWVKGKEHFASNNPATGQELAQVAQADDKIVQKAVNAANKALPDWQALSGHQRGQYLYAIARLIQKNSRLFAVLETLDNGKPIRESRDIDVPLAVRHFYHHAGWAQLLDTEFPDHQAIGVVGQIIPWNFPLLMLAWKIAPALATGNTVVIKPAEFTSLTALLFAEICEQAGLPKGVLNVVTGDGRTGQHIVNHPEIKKIAFTGSTAVGRWIRQATAGSGKKLSLELGGKSAFIVCADADLDAAVEGVVDAIWFNQGQVCCAGSRLLVQEAVADRFHDKLISRMNKLRVGDPLDKSIDMGAIIDPRQQQKIATLVQAGVDAGASLNQSSVELPENGCFYPPTLLTDVSPSDQVVQDEIFGPVLVSMTFRTPSEAVALANNSRYGLAASIWSENINLAMHLAPLVQAGVVWINCTNQFDAAAGFGGVKESGFGREGGKEGLFEYLKNKPGKSPAKVTAKSTKSKPTSVNLNGLDKTPKMYIGGKQTRPDGGYSYAINDTAGDLICHVGLGNRKDVRNAVEAAAGSTNWSGMSGFQRQQVMYFMAENLSYREEEFAARLMAHGHSKKAADAEVQAAIERLSYYAAWCDKYDGQVHSVPMRGVAMAMHEPIGVIGIQCPDEAPLLSFVSLLAPAMAMGNRVVMTASEHFPLPALDFYQVLNTSDVPAGTVNIISGEQAELCKPLAGHMNVDAIWYFGEDSETVERESATNLKRSWTVTEVRDWHNNGQGSEFLRQASQVKNIWTPYGE</sequence>
<evidence type="ECO:0000313" key="7">
    <source>
        <dbReference type="Proteomes" id="UP001595533"/>
    </source>
</evidence>
<feature type="active site" evidence="3">
    <location>
        <position position="264"/>
    </location>
</feature>
<dbReference type="InterPro" id="IPR015590">
    <property type="entry name" value="Aldehyde_DH_dom"/>
</dbReference>
<dbReference type="Pfam" id="PF00171">
    <property type="entry name" value="Aldedh"/>
    <property type="match status" value="2"/>
</dbReference>
<reference evidence="7" key="1">
    <citation type="journal article" date="2019" name="Int. J. Syst. Evol. Microbiol.">
        <title>The Global Catalogue of Microorganisms (GCM) 10K type strain sequencing project: providing services to taxonomists for standard genome sequencing and annotation.</title>
        <authorList>
            <consortium name="The Broad Institute Genomics Platform"/>
            <consortium name="The Broad Institute Genome Sequencing Center for Infectious Disease"/>
            <person name="Wu L."/>
            <person name="Ma J."/>
        </authorList>
    </citation>
    <scope>NUCLEOTIDE SEQUENCE [LARGE SCALE GENOMIC DNA]</scope>
    <source>
        <strain evidence="7">KCTC 42953</strain>
    </source>
</reference>
<protein>
    <submittedName>
        <fullName evidence="6">Aldehyde dehydrogenase family protein</fullName>
    </submittedName>
</protein>
<keyword evidence="1 4" id="KW-0560">Oxidoreductase</keyword>
<dbReference type="RefSeq" id="WP_077410739.1">
    <property type="nucleotide sequence ID" value="NZ_JBHRTS010000005.1"/>
</dbReference>